<dbReference type="AlphaFoldDB" id="A0AAD1U0S1"/>
<comment type="caution">
    <text evidence="3">The sequence shown here is derived from an EMBL/GenBank/DDBJ whole genome shotgun (WGS) entry which is preliminary data.</text>
</comment>
<feature type="region of interest" description="Disordered" evidence="2">
    <location>
        <begin position="207"/>
        <end position="231"/>
    </location>
</feature>
<protein>
    <submittedName>
        <fullName evidence="3">Uncharacterized protein</fullName>
    </submittedName>
</protein>
<feature type="coiled-coil region" evidence="1">
    <location>
        <begin position="22"/>
        <end position="49"/>
    </location>
</feature>
<evidence type="ECO:0000313" key="4">
    <source>
        <dbReference type="Proteomes" id="UP001295684"/>
    </source>
</evidence>
<dbReference type="EMBL" id="CAMPGE010001306">
    <property type="protein sequence ID" value="CAI2360087.1"/>
    <property type="molecule type" value="Genomic_DNA"/>
</dbReference>
<reference evidence="3" key="1">
    <citation type="submission" date="2023-07" db="EMBL/GenBank/DDBJ databases">
        <authorList>
            <consortium name="AG Swart"/>
            <person name="Singh M."/>
            <person name="Singh A."/>
            <person name="Seah K."/>
            <person name="Emmerich C."/>
        </authorList>
    </citation>
    <scope>NUCLEOTIDE SEQUENCE</scope>
    <source>
        <strain evidence="3">DP1</strain>
    </source>
</reference>
<organism evidence="3 4">
    <name type="scientific">Euplotes crassus</name>
    <dbReference type="NCBI Taxonomy" id="5936"/>
    <lineage>
        <taxon>Eukaryota</taxon>
        <taxon>Sar</taxon>
        <taxon>Alveolata</taxon>
        <taxon>Ciliophora</taxon>
        <taxon>Intramacronucleata</taxon>
        <taxon>Spirotrichea</taxon>
        <taxon>Hypotrichia</taxon>
        <taxon>Euplotida</taxon>
        <taxon>Euplotidae</taxon>
        <taxon>Moneuplotes</taxon>
    </lineage>
</organism>
<evidence type="ECO:0000256" key="2">
    <source>
        <dbReference type="SAM" id="MobiDB-lite"/>
    </source>
</evidence>
<gene>
    <name evidence="3" type="ORF">ECRASSUSDP1_LOCUS1384</name>
</gene>
<evidence type="ECO:0000256" key="1">
    <source>
        <dbReference type="SAM" id="Coils"/>
    </source>
</evidence>
<feature type="compositionally biased region" description="Basic and acidic residues" evidence="2">
    <location>
        <begin position="207"/>
        <end position="220"/>
    </location>
</feature>
<proteinExistence type="predicted"/>
<sequence>MSVHNHNSPDYKKLYLSAQTAISQLQESLNIHKQAIENLISQEKEVEQKHKDEILILQQLVQQNKDEHLMEKYELKDQITTLKDALEEKEYQFQVMEHKWSKIDSIITEYARCDPYLVSALDEARYLCDDVTTNRKITTVASENHQLRIQVQEMKSEISEMKSNMTNFDYCDEAKANEALIDEPLKLKHKSSKNLHYHENILDTNEVEKGTHLKPPKPDRAAGTSRLKGDRTKSTKGFFAFVDSENKNDQKELKLTIPAATFGDETDDDFDSLNESSIKVTSLEDNSHMDSVSSMGDDLDLRDNEMLTDLKTCLKGIC</sequence>
<dbReference type="Proteomes" id="UP001295684">
    <property type="component" value="Unassembled WGS sequence"/>
</dbReference>
<accession>A0AAD1U0S1</accession>
<keyword evidence="1" id="KW-0175">Coiled coil</keyword>
<keyword evidence="4" id="KW-1185">Reference proteome</keyword>
<evidence type="ECO:0000313" key="3">
    <source>
        <dbReference type="EMBL" id="CAI2360087.1"/>
    </source>
</evidence>
<name>A0AAD1U0S1_EUPCR</name>